<organism evidence="1">
    <name type="scientific">bioreactor metagenome</name>
    <dbReference type="NCBI Taxonomy" id="1076179"/>
    <lineage>
        <taxon>unclassified sequences</taxon>
        <taxon>metagenomes</taxon>
        <taxon>ecological metagenomes</taxon>
    </lineage>
</organism>
<dbReference type="EMBL" id="VSSQ01061902">
    <property type="protein sequence ID" value="MPN15194.1"/>
    <property type="molecule type" value="Genomic_DNA"/>
</dbReference>
<protein>
    <submittedName>
        <fullName evidence="1">Uncharacterized protein</fullName>
    </submittedName>
</protein>
<dbReference type="AlphaFoldDB" id="A0A645FSN7"/>
<proteinExistence type="predicted"/>
<evidence type="ECO:0000313" key="1">
    <source>
        <dbReference type="EMBL" id="MPN15194.1"/>
    </source>
</evidence>
<sequence length="140" mass="14658">MEQGAQAGALEPGHGIAAGFDQGKKIVYRCRCAAGSIKGIFQSFPHFAKGGHILFGKAAKRIENRLGKTIKMPGFTFRHHALHSIYGLACQIAGQGGPVPGANASAKGGSAGMRPKEPAFIMPRAFSGYGQRLHGGTELL</sequence>
<reference evidence="1" key="1">
    <citation type="submission" date="2019-08" db="EMBL/GenBank/DDBJ databases">
        <authorList>
            <person name="Kucharzyk K."/>
            <person name="Murdoch R.W."/>
            <person name="Higgins S."/>
            <person name="Loffler F."/>
        </authorList>
    </citation>
    <scope>NUCLEOTIDE SEQUENCE</scope>
</reference>
<accession>A0A645FSN7</accession>
<name>A0A645FSN7_9ZZZZ</name>
<gene>
    <name evidence="1" type="ORF">SDC9_162523</name>
</gene>
<comment type="caution">
    <text evidence="1">The sequence shown here is derived from an EMBL/GenBank/DDBJ whole genome shotgun (WGS) entry which is preliminary data.</text>
</comment>